<evidence type="ECO:0000256" key="5">
    <source>
        <dbReference type="ARBA" id="ARBA00022490"/>
    </source>
</evidence>
<evidence type="ECO:0000256" key="10">
    <source>
        <dbReference type="ARBA" id="ARBA00031323"/>
    </source>
</evidence>
<evidence type="ECO:0000256" key="9">
    <source>
        <dbReference type="ARBA" id="ARBA00030757"/>
    </source>
</evidence>
<evidence type="ECO:0000313" key="13">
    <source>
        <dbReference type="Proteomes" id="UP000620139"/>
    </source>
</evidence>
<name>A0A931NE64_9BURK</name>
<dbReference type="GO" id="GO:0004719">
    <property type="term" value="F:protein-L-isoaspartate (D-aspartate) O-methyltransferase activity"/>
    <property type="evidence" value="ECO:0007669"/>
    <property type="project" value="UniProtKB-EC"/>
</dbReference>
<dbReference type="RefSeq" id="WP_198100978.1">
    <property type="nucleotide sequence ID" value="NZ_JAEDAL010000005.1"/>
</dbReference>
<comment type="subcellular location">
    <subcellularLocation>
        <location evidence="1">Cytoplasm</location>
    </subcellularLocation>
</comment>
<evidence type="ECO:0000256" key="2">
    <source>
        <dbReference type="ARBA" id="ARBA00005369"/>
    </source>
</evidence>
<evidence type="ECO:0000256" key="6">
    <source>
        <dbReference type="ARBA" id="ARBA00022603"/>
    </source>
</evidence>
<organism evidence="12 13">
    <name type="scientific">Inhella gelatinilytica</name>
    <dbReference type="NCBI Taxonomy" id="2795030"/>
    <lineage>
        <taxon>Bacteria</taxon>
        <taxon>Pseudomonadati</taxon>
        <taxon>Pseudomonadota</taxon>
        <taxon>Betaproteobacteria</taxon>
        <taxon>Burkholderiales</taxon>
        <taxon>Sphaerotilaceae</taxon>
        <taxon>Inhella</taxon>
    </lineage>
</organism>
<dbReference type="GO" id="GO:0032259">
    <property type="term" value="P:methylation"/>
    <property type="evidence" value="ECO:0007669"/>
    <property type="project" value="UniProtKB-KW"/>
</dbReference>
<evidence type="ECO:0000256" key="4">
    <source>
        <dbReference type="ARBA" id="ARBA00013346"/>
    </source>
</evidence>
<dbReference type="PANTHER" id="PTHR11579">
    <property type="entry name" value="PROTEIN-L-ISOASPARTATE O-METHYLTRANSFERASE"/>
    <property type="match status" value="1"/>
</dbReference>
<dbReference type="GO" id="GO:0005737">
    <property type="term" value="C:cytoplasm"/>
    <property type="evidence" value="ECO:0007669"/>
    <property type="project" value="UniProtKB-SubCell"/>
</dbReference>
<comment type="similarity">
    <text evidence="2">Belongs to the methyltransferase superfamily. L-isoaspartyl/D-aspartyl protein methyltransferase family.</text>
</comment>
<dbReference type="SUPFAM" id="SSF53335">
    <property type="entry name" value="S-adenosyl-L-methionine-dependent methyltransferases"/>
    <property type="match status" value="1"/>
</dbReference>
<comment type="caution">
    <text evidence="12">The sequence shown here is derived from an EMBL/GenBank/DDBJ whole genome shotgun (WGS) entry which is preliminary data.</text>
</comment>
<evidence type="ECO:0000256" key="1">
    <source>
        <dbReference type="ARBA" id="ARBA00004496"/>
    </source>
</evidence>
<reference evidence="12" key="1">
    <citation type="submission" date="2020-12" db="EMBL/GenBank/DDBJ databases">
        <title>The genome sequence of Inhella sp. 4Y17.</title>
        <authorList>
            <person name="Liu Y."/>
        </authorList>
    </citation>
    <scope>NUCLEOTIDE SEQUENCE</scope>
    <source>
        <strain evidence="12">4Y10</strain>
    </source>
</reference>
<keyword evidence="5" id="KW-0963">Cytoplasm</keyword>
<keyword evidence="8" id="KW-0949">S-adenosyl-L-methionine</keyword>
<dbReference type="EMBL" id="JAEDAL010000005">
    <property type="protein sequence ID" value="MBH9553354.1"/>
    <property type="molecule type" value="Genomic_DNA"/>
</dbReference>
<sequence>MTRRPAPPLRPQRLLHEVVKERERLTVPSGIGLDSPGVRLRMVERLRRSGVAGERVLAAFAAIPRHRFVDSAFAPQAYEDTSLPIGHGQTISKPSVVARMLELLVQAPGAAQRANLGRVLEIGTGCGYQAALLALMSGRLISVERIEPLHGAAKVRLNELSRELPLCPWELRFADGAAPLSGGPFDAILSAAGGSAIPQAWLDQLAPGGRLVAPVSDDSGRSQRLMVVDRKASNETGAEWRTADYEAVSFVPLKSGVQN</sequence>
<proteinExistence type="inferred from homology"/>
<dbReference type="Gene3D" id="3.40.50.150">
    <property type="entry name" value="Vaccinia Virus protein VP39"/>
    <property type="match status" value="1"/>
</dbReference>
<evidence type="ECO:0000256" key="8">
    <source>
        <dbReference type="ARBA" id="ARBA00022691"/>
    </source>
</evidence>
<keyword evidence="6" id="KW-0489">Methyltransferase</keyword>
<accession>A0A931NE64</accession>
<evidence type="ECO:0000256" key="11">
    <source>
        <dbReference type="ARBA" id="ARBA00031350"/>
    </source>
</evidence>
<evidence type="ECO:0000256" key="3">
    <source>
        <dbReference type="ARBA" id="ARBA00011890"/>
    </source>
</evidence>
<dbReference type="Pfam" id="PF01135">
    <property type="entry name" value="PCMT"/>
    <property type="match status" value="1"/>
</dbReference>
<protein>
    <recommendedName>
        <fullName evidence="4">Protein-L-isoaspartate O-methyltransferase</fullName>
        <ecNumber evidence="3">2.1.1.77</ecNumber>
    </recommendedName>
    <alternativeName>
        <fullName evidence="11">L-isoaspartyl protein carboxyl methyltransferase</fullName>
    </alternativeName>
    <alternativeName>
        <fullName evidence="9">Protein L-isoaspartyl methyltransferase</fullName>
    </alternativeName>
    <alternativeName>
        <fullName evidence="10">Protein-beta-aspartate methyltransferase</fullName>
    </alternativeName>
</protein>
<dbReference type="Proteomes" id="UP000620139">
    <property type="component" value="Unassembled WGS sequence"/>
</dbReference>
<dbReference type="InterPro" id="IPR000682">
    <property type="entry name" value="PCMT"/>
</dbReference>
<dbReference type="PANTHER" id="PTHR11579:SF0">
    <property type="entry name" value="PROTEIN-L-ISOASPARTATE(D-ASPARTATE) O-METHYLTRANSFERASE"/>
    <property type="match status" value="1"/>
</dbReference>
<keyword evidence="13" id="KW-1185">Reference proteome</keyword>
<evidence type="ECO:0000313" key="12">
    <source>
        <dbReference type="EMBL" id="MBH9553354.1"/>
    </source>
</evidence>
<dbReference type="AlphaFoldDB" id="A0A931NE64"/>
<keyword evidence="7" id="KW-0808">Transferase</keyword>
<evidence type="ECO:0000256" key="7">
    <source>
        <dbReference type="ARBA" id="ARBA00022679"/>
    </source>
</evidence>
<dbReference type="CDD" id="cd02440">
    <property type="entry name" value="AdoMet_MTases"/>
    <property type="match status" value="1"/>
</dbReference>
<dbReference type="EC" id="2.1.1.77" evidence="3"/>
<gene>
    <name evidence="12" type="ORF">I7X43_10895</name>
</gene>
<dbReference type="InterPro" id="IPR029063">
    <property type="entry name" value="SAM-dependent_MTases_sf"/>
</dbReference>